<evidence type="ECO:0000313" key="1">
    <source>
        <dbReference type="EMBL" id="CAG7665286.1"/>
    </source>
</evidence>
<gene>
    <name evidence="1" type="ORF">AFUS01_LOCUS1610</name>
</gene>
<accession>A0A8J2IZV3</accession>
<dbReference type="AlphaFoldDB" id="A0A8J2IZV3"/>
<name>A0A8J2IZV3_9HEXA</name>
<proteinExistence type="predicted"/>
<comment type="caution">
    <text evidence="1">The sequence shown here is derived from an EMBL/GenBank/DDBJ whole genome shotgun (WGS) entry which is preliminary data.</text>
</comment>
<dbReference type="EMBL" id="CAJVCH010008955">
    <property type="protein sequence ID" value="CAG7665286.1"/>
    <property type="molecule type" value="Genomic_DNA"/>
</dbReference>
<reference evidence="1" key="1">
    <citation type="submission" date="2021-06" db="EMBL/GenBank/DDBJ databases">
        <authorList>
            <person name="Hodson N. C."/>
            <person name="Mongue J. A."/>
            <person name="Jaron S. K."/>
        </authorList>
    </citation>
    <scope>NUCLEOTIDE SEQUENCE</scope>
</reference>
<keyword evidence="2" id="KW-1185">Reference proteome</keyword>
<organism evidence="1 2">
    <name type="scientific">Allacma fusca</name>
    <dbReference type="NCBI Taxonomy" id="39272"/>
    <lineage>
        <taxon>Eukaryota</taxon>
        <taxon>Metazoa</taxon>
        <taxon>Ecdysozoa</taxon>
        <taxon>Arthropoda</taxon>
        <taxon>Hexapoda</taxon>
        <taxon>Collembola</taxon>
        <taxon>Symphypleona</taxon>
        <taxon>Sminthuridae</taxon>
        <taxon>Allacma</taxon>
    </lineage>
</organism>
<evidence type="ECO:0000313" key="2">
    <source>
        <dbReference type="Proteomes" id="UP000708208"/>
    </source>
</evidence>
<dbReference type="Proteomes" id="UP000708208">
    <property type="component" value="Unassembled WGS sequence"/>
</dbReference>
<sequence>MSSCCGCQLGCCCEATDCKNPINSLKCNCNNPLGCTDLSGQIGCKRCCGGGCGCGCGGCCPLGCSDLGCGCGTCCPPRAPPLRRRPFGCAPPLPCCGCATDCRAHHLNRSPYCCPCRPGPDPCVYRCCEGMVASYAGHVPGFLFHSLARPFSRATFGTKKYMQGCMYYNTWSKI</sequence>
<protein>
    <submittedName>
        <fullName evidence="1">Uncharacterized protein</fullName>
    </submittedName>
</protein>